<dbReference type="AlphaFoldDB" id="A0AAE3NTR8"/>
<keyword evidence="2" id="KW-1185">Reference proteome</keyword>
<evidence type="ECO:0000313" key="2">
    <source>
        <dbReference type="Proteomes" id="UP001221302"/>
    </source>
</evidence>
<evidence type="ECO:0000313" key="1">
    <source>
        <dbReference type="EMBL" id="MDF1610691.1"/>
    </source>
</evidence>
<organism evidence="1 2">
    <name type="scientific">Stygiobacter electus</name>
    <dbReference type="NCBI Taxonomy" id="3032292"/>
    <lineage>
        <taxon>Bacteria</taxon>
        <taxon>Pseudomonadati</taxon>
        <taxon>Ignavibacteriota</taxon>
        <taxon>Ignavibacteria</taxon>
        <taxon>Ignavibacteriales</taxon>
        <taxon>Melioribacteraceae</taxon>
        <taxon>Stygiobacter</taxon>
    </lineage>
</organism>
<protein>
    <recommendedName>
        <fullName evidence="3">TerB family tellurite resistance protein</fullName>
    </recommendedName>
</protein>
<dbReference type="RefSeq" id="WP_321534456.1">
    <property type="nucleotide sequence ID" value="NZ_JARGDL010000001.1"/>
</dbReference>
<dbReference type="Gene3D" id="1.10.3680.10">
    <property type="entry name" value="TerB-like"/>
    <property type="match status" value="1"/>
</dbReference>
<comment type="caution">
    <text evidence="1">The sequence shown here is derived from an EMBL/GenBank/DDBJ whole genome shotgun (WGS) entry which is preliminary data.</text>
</comment>
<gene>
    <name evidence="1" type="ORF">P0M35_00885</name>
</gene>
<dbReference type="InterPro" id="IPR029024">
    <property type="entry name" value="TerB-like"/>
</dbReference>
<accession>A0AAE3NTR8</accession>
<evidence type="ECO:0008006" key="3">
    <source>
        <dbReference type="Google" id="ProtNLM"/>
    </source>
</evidence>
<name>A0AAE3NTR8_9BACT</name>
<reference evidence="1" key="1">
    <citation type="submission" date="2023-03" db="EMBL/GenBank/DDBJ databases">
        <title>Stygiobacter electus gen. nov., sp. nov., facultatively anaerobic thermotolerant bacterium of the class Ignavibacteria from a well of Yessentuki mineral water deposit.</title>
        <authorList>
            <person name="Podosokorskaya O.A."/>
            <person name="Elcheninov A.G."/>
            <person name="Petrova N.F."/>
            <person name="Zavarzina D.G."/>
            <person name="Kublanov I.V."/>
            <person name="Merkel A.Y."/>
        </authorList>
    </citation>
    <scope>NUCLEOTIDE SEQUENCE</scope>
    <source>
        <strain evidence="1">09-Me</strain>
    </source>
</reference>
<dbReference type="Proteomes" id="UP001221302">
    <property type="component" value="Unassembled WGS sequence"/>
</dbReference>
<sequence>MEITVQDKGKYLRGLLILIGKDHLILDNEKNWFYRLSKILGYDLAFLRTAIKELPENEYLSQDPPKFSNTEIAKAFIIDSIHLAFADQELHPNELEWINKIAEVNGIDILWGMNEYEKFRKRNFKNENIYEFKIEKLLINNDSSVTNN</sequence>
<dbReference type="SUPFAM" id="SSF158682">
    <property type="entry name" value="TerB-like"/>
    <property type="match status" value="1"/>
</dbReference>
<proteinExistence type="predicted"/>
<dbReference type="EMBL" id="JARGDL010000001">
    <property type="protein sequence ID" value="MDF1610691.1"/>
    <property type="molecule type" value="Genomic_DNA"/>
</dbReference>